<keyword evidence="3" id="KW-1185">Reference proteome</keyword>
<feature type="region of interest" description="Disordered" evidence="1">
    <location>
        <begin position="25"/>
        <end position="44"/>
    </location>
</feature>
<accession>A0ABM1Y652</accession>
<sequence>MGAEDDPPDGGGRAAWNQVDWAQDMDAEAAASNKNQHDDDKPKRENVIYTHQDAAPYRVYFELRNDENGTKKINKFGLGSTLRSNDTYKRHIVDMKYAGRQKILVFLNSYVKANQLVKNINESNSIYRAYVPKHLVCITGVLAGIPAEIPIEQIEEDLECEVPIVGVRLLTRFIDGAKIPTNRVSVTFRADSLPERVRLFCCSSRVQPFVQKVVICLNCLRTNHRTANCRSAKRCQRCAERHEDNKEYERCQKGQKCANCRSTDHTTTDPNCPEIKRQDKIKKLMAKRNLTYAEAKEQVPIASQNVYEALYDAEEFPTPAETFADMAKGSFRWKDPLREQWLLANNERKKLQAAVNMGKPDKQNKKRKTTNADRTTERRNLIVGNEAEEASNGVALNNNQRVDEKERLESLSKQIMDRVQKEQQNLLMTFYADFIAQLDNDENTKQKFKMCTNRHFNFAKSVIHHTDTK</sequence>
<evidence type="ECO:0000313" key="2">
    <source>
        <dbReference type="EnsemblMetazoa" id="AALFPA23_006117.P7899"/>
    </source>
</evidence>
<proteinExistence type="predicted"/>
<dbReference type="Proteomes" id="UP000069940">
    <property type="component" value="Unassembled WGS sequence"/>
</dbReference>
<organism evidence="2 3">
    <name type="scientific">Aedes albopictus</name>
    <name type="common">Asian tiger mosquito</name>
    <name type="synonym">Stegomyia albopicta</name>
    <dbReference type="NCBI Taxonomy" id="7160"/>
    <lineage>
        <taxon>Eukaryota</taxon>
        <taxon>Metazoa</taxon>
        <taxon>Ecdysozoa</taxon>
        <taxon>Arthropoda</taxon>
        <taxon>Hexapoda</taxon>
        <taxon>Insecta</taxon>
        <taxon>Pterygota</taxon>
        <taxon>Neoptera</taxon>
        <taxon>Endopterygota</taxon>
        <taxon>Diptera</taxon>
        <taxon>Nematocera</taxon>
        <taxon>Culicoidea</taxon>
        <taxon>Culicidae</taxon>
        <taxon>Culicinae</taxon>
        <taxon>Aedini</taxon>
        <taxon>Aedes</taxon>
        <taxon>Stegomyia</taxon>
    </lineage>
</organism>
<reference evidence="3" key="1">
    <citation type="journal article" date="2015" name="Proc. Natl. Acad. Sci. U.S.A.">
        <title>Genome sequence of the Asian Tiger mosquito, Aedes albopictus, reveals insights into its biology, genetics, and evolution.</title>
        <authorList>
            <person name="Chen X.G."/>
            <person name="Jiang X."/>
            <person name="Gu J."/>
            <person name="Xu M."/>
            <person name="Wu Y."/>
            <person name="Deng Y."/>
            <person name="Zhang C."/>
            <person name="Bonizzoni M."/>
            <person name="Dermauw W."/>
            <person name="Vontas J."/>
            <person name="Armbruster P."/>
            <person name="Huang X."/>
            <person name="Yang Y."/>
            <person name="Zhang H."/>
            <person name="He W."/>
            <person name="Peng H."/>
            <person name="Liu Y."/>
            <person name="Wu K."/>
            <person name="Chen J."/>
            <person name="Lirakis M."/>
            <person name="Topalis P."/>
            <person name="Van Leeuwen T."/>
            <person name="Hall A.B."/>
            <person name="Jiang X."/>
            <person name="Thorpe C."/>
            <person name="Mueller R.L."/>
            <person name="Sun C."/>
            <person name="Waterhouse R.M."/>
            <person name="Yan G."/>
            <person name="Tu Z.J."/>
            <person name="Fang X."/>
            <person name="James A.A."/>
        </authorList>
    </citation>
    <scope>NUCLEOTIDE SEQUENCE [LARGE SCALE GENOMIC DNA]</scope>
    <source>
        <strain evidence="3">Foshan</strain>
    </source>
</reference>
<dbReference type="GeneID" id="134292123"/>
<evidence type="ECO:0000256" key="1">
    <source>
        <dbReference type="SAM" id="MobiDB-lite"/>
    </source>
</evidence>
<protein>
    <submittedName>
        <fullName evidence="2">Uncharacterized protein</fullName>
    </submittedName>
</protein>
<feature type="region of interest" description="Disordered" evidence="1">
    <location>
        <begin position="357"/>
        <end position="377"/>
    </location>
</feature>
<feature type="compositionally biased region" description="Basic and acidic residues" evidence="1">
    <location>
        <begin position="35"/>
        <end position="44"/>
    </location>
</feature>
<reference evidence="2" key="2">
    <citation type="submission" date="2025-05" db="UniProtKB">
        <authorList>
            <consortium name="EnsemblMetazoa"/>
        </authorList>
    </citation>
    <scope>IDENTIFICATION</scope>
    <source>
        <strain evidence="2">Foshan</strain>
    </source>
</reference>
<dbReference type="RefSeq" id="XP_062716871.1">
    <property type="nucleotide sequence ID" value="XM_062860887.1"/>
</dbReference>
<evidence type="ECO:0000313" key="3">
    <source>
        <dbReference type="Proteomes" id="UP000069940"/>
    </source>
</evidence>
<name>A0ABM1Y652_AEDAL</name>
<dbReference type="EnsemblMetazoa" id="AALFPA23_006117.R7899">
    <property type="protein sequence ID" value="AALFPA23_006117.P7899"/>
    <property type="gene ID" value="AALFPA23_006117"/>
</dbReference>